<evidence type="ECO:0000256" key="1">
    <source>
        <dbReference type="ARBA" id="ARBA00001974"/>
    </source>
</evidence>
<feature type="domain" description="Acyl-CoA dehydrogenase/oxidase C-terminal" evidence="7">
    <location>
        <begin position="237"/>
        <end position="382"/>
    </location>
</feature>
<dbReference type="SUPFAM" id="SSF47203">
    <property type="entry name" value="Acyl-CoA dehydrogenase C-terminal domain-like"/>
    <property type="match status" value="1"/>
</dbReference>
<evidence type="ECO:0000259" key="7">
    <source>
        <dbReference type="Pfam" id="PF00441"/>
    </source>
</evidence>
<dbReference type="Pfam" id="PF02770">
    <property type="entry name" value="Acyl-CoA_dh_M"/>
    <property type="match status" value="1"/>
</dbReference>
<feature type="domain" description="Acyl-CoA dehydrogenase/oxidase N-terminal" evidence="9">
    <location>
        <begin position="48"/>
        <end position="127"/>
    </location>
</feature>
<dbReference type="Pfam" id="PF02771">
    <property type="entry name" value="Acyl-CoA_dh_N"/>
    <property type="match status" value="1"/>
</dbReference>
<dbReference type="InterPro" id="IPR037069">
    <property type="entry name" value="AcylCoA_DH/ox_N_sf"/>
</dbReference>
<evidence type="ECO:0000313" key="11">
    <source>
        <dbReference type="Proteomes" id="UP000322077"/>
    </source>
</evidence>
<dbReference type="AlphaFoldDB" id="A0A5D9BZ37"/>
<dbReference type="InterPro" id="IPR006091">
    <property type="entry name" value="Acyl-CoA_Oxase/DH_mid-dom"/>
</dbReference>
<evidence type="ECO:0000259" key="9">
    <source>
        <dbReference type="Pfam" id="PF02771"/>
    </source>
</evidence>
<dbReference type="Gene3D" id="1.20.140.10">
    <property type="entry name" value="Butyryl-CoA Dehydrogenase, subunit A, domain 3"/>
    <property type="match status" value="1"/>
</dbReference>
<comment type="cofactor">
    <cofactor evidence="1 6">
        <name>FAD</name>
        <dbReference type="ChEBI" id="CHEBI:57692"/>
    </cofactor>
</comment>
<dbReference type="GO" id="GO:0050660">
    <property type="term" value="F:flavin adenine dinucleotide binding"/>
    <property type="evidence" value="ECO:0007669"/>
    <property type="project" value="InterPro"/>
</dbReference>
<keyword evidence="5 6" id="KW-0560">Oxidoreductase</keyword>
<dbReference type="InterPro" id="IPR046373">
    <property type="entry name" value="Acyl-CoA_Oxase/DH_mid-dom_sf"/>
</dbReference>
<dbReference type="SUPFAM" id="SSF56645">
    <property type="entry name" value="Acyl-CoA dehydrogenase NM domain-like"/>
    <property type="match status" value="1"/>
</dbReference>
<evidence type="ECO:0000256" key="3">
    <source>
        <dbReference type="ARBA" id="ARBA00022630"/>
    </source>
</evidence>
<keyword evidence="11" id="KW-1185">Reference proteome</keyword>
<comment type="caution">
    <text evidence="10">The sequence shown here is derived from an EMBL/GenBank/DDBJ whole genome shotgun (WGS) entry which is preliminary data.</text>
</comment>
<evidence type="ECO:0000259" key="8">
    <source>
        <dbReference type="Pfam" id="PF02770"/>
    </source>
</evidence>
<dbReference type="Gene3D" id="2.40.110.10">
    <property type="entry name" value="Butyryl-CoA Dehydrogenase, subunit A, domain 2"/>
    <property type="match status" value="1"/>
</dbReference>
<keyword evidence="4 6" id="KW-0274">FAD</keyword>
<comment type="similarity">
    <text evidence="2 6">Belongs to the acyl-CoA dehydrogenase family.</text>
</comment>
<dbReference type="Pfam" id="PF00441">
    <property type="entry name" value="Acyl-CoA_dh_1"/>
    <property type="match status" value="1"/>
</dbReference>
<reference evidence="10 11" key="1">
    <citation type="submission" date="2019-08" db="EMBL/GenBank/DDBJ databases">
        <authorList>
            <person name="Wang G."/>
            <person name="Xu Z."/>
        </authorList>
    </citation>
    <scope>NUCLEOTIDE SEQUENCE [LARGE SCALE GENOMIC DNA]</scope>
    <source>
        <strain evidence="10 11">ZX</strain>
    </source>
</reference>
<evidence type="ECO:0000256" key="5">
    <source>
        <dbReference type="ARBA" id="ARBA00023002"/>
    </source>
</evidence>
<dbReference type="FunFam" id="2.40.110.10:FF:000011">
    <property type="entry name" value="Acyl-CoA dehydrogenase FadE34"/>
    <property type="match status" value="1"/>
</dbReference>
<proteinExistence type="inferred from homology"/>
<dbReference type="GO" id="GO:0016627">
    <property type="term" value="F:oxidoreductase activity, acting on the CH-CH group of donors"/>
    <property type="evidence" value="ECO:0007669"/>
    <property type="project" value="InterPro"/>
</dbReference>
<dbReference type="InterPro" id="IPR052161">
    <property type="entry name" value="Mycobact_Acyl-CoA_DH"/>
</dbReference>
<evidence type="ECO:0000313" key="10">
    <source>
        <dbReference type="EMBL" id="TZG24699.1"/>
    </source>
</evidence>
<dbReference type="RefSeq" id="WP_149523893.1">
    <property type="nucleotide sequence ID" value="NZ_VTOU01000005.1"/>
</dbReference>
<dbReference type="PANTHER" id="PTHR43292:SF3">
    <property type="entry name" value="ACYL-COA DEHYDROGENASE FADE29"/>
    <property type="match status" value="1"/>
</dbReference>
<protein>
    <submittedName>
        <fullName evidence="10">Acyl-CoA dehydrogenase</fullName>
    </submittedName>
</protein>
<organism evidence="10 11">
    <name type="scientific">Sphingomonas montanisoli</name>
    <dbReference type="NCBI Taxonomy" id="2606412"/>
    <lineage>
        <taxon>Bacteria</taxon>
        <taxon>Pseudomonadati</taxon>
        <taxon>Pseudomonadota</taxon>
        <taxon>Alphaproteobacteria</taxon>
        <taxon>Sphingomonadales</taxon>
        <taxon>Sphingomonadaceae</taxon>
        <taxon>Sphingomonas</taxon>
    </lineage>
</organism>
<accession>A0A5D9BZ37</accession>
<gene>
    <name evidence="10" type="ORF">FYJ91_18990</name>
</gene>
<dbReference type="InterPro" id="IPR036250">
    <property type="entry name" value="AcylCo_DH-like_C"/>
</dbReference>
<evidence type="ECO:0000256" key="4">
    <source>
        <dbReference type="ARBA" id="ARBA00022827"/>
    </source>
</evidence>
<dbReference type="GO" id="GO:0005886">
    <property type="term" value="C:plasma membrane"/>
    <property type="evidence" value="ECO:0007669"/>
    <property type="project" value="TreeGrafter"/>
</dbReference>
<evidence type="ECO:0000256" key="2">
    <source>
        <dbReference type="ARBA" id="ARBA00009347"/>
    </source>
</evidence>
<dbReference type="InterPro" id="IPR013786">
    <property type="entry name" value="AcylCoA_DH/ox_N"/>
</dbReference>
<dbReference type="Proteomes" id="UP000322077">
    <property type="component" value="Unassembled WGS sequence"/>
</dbReference>
<dbReference type="EMBL" id="VTOU01000005">
    <property type="protein sequence ID" value="TZG24699.1"/>
    <property type="molecule type" value="Genomic_DNA"/>
</dbReference>
<dbReference type="InterPro" id="IPR009075">
    <property type="entry name" value="AcylCo_DH/oxidase_C"/>
</dbReference>
<sequence>MSDLDDFRAETRAWLEANCPQSRRGAFRGFSTFNYWGGRKAVFQDEDQQLWFERMRDKGWTVPEWPVEYGGAGLDKARANILQQEMRRIQAQSPLQSLGIWMLGPALLHFGTPEQKAEHLPKIARGEIRWAQGYSEPGAGSDLASLSTKGELKDGQWVVNGSKIWTTNGDKCDMIFTLVRTEPDAPKHQGISFILIDMDQPGVTTKPIKLINGDDPFVQTFFDNATAPADQVVGPRGKGWDVTKYLLGHEREMIGSSMTNSVTETVSSVAKAKLGADGLKADPGLRIAIAQHEMESWILGIAVERLKDMGKAKQFSQFSPSVLKLMGTELNYRRGELLMSIGGFEAINDLMSEPVHSYLHAPANCIAGGSNEVQLNILSKRALGLPEL</sequence>
<feature type="domain" description="Acyl-CoA oxidase/dehydrogenase middle" evidence="8">
    <location>
        <begin position="131"/>
        <end position="223"/>
    </location>
</feature>
<dbReference type="PANTHER" id="PTHR43292">
    <property type="entry name" value="ACYL-COA DEHYDROGENASE"/>
    <property type="match status" value="1"/>
</dbReference>
<dbReference type="Gene3D" id="1.10.540.10">
    <property type="entry name" value="Acyl-CoA dehydrogenase/oxidase, N-terminal domain"/>
    <property type="match status" value="1"/>
</dbReference>
<keyword evidence="3 6" id="KW-0285">Flavoprotein</keyword>
<evidence type="ECO:0000256" key="6">
    <source>
        <dbReference type="RuleBase" id="RU362125"/>
    </source>
</evidence>
<name>A0A5D9BZ37_9SPHN</name>
<dbReference type="InterPro" id="IPR009100">
    <property type="entry name" value="AcylCoA_DH/oxidase_NM_dom_sf"/>
</dbReference>